<name>A0A174GX33_9FIRM</name>
<dbReference type="EMBL" id="CZAJ01000002">
    <property type="protein sequence ID" value="CUO65787.1"/>
    <property type="molecule type" value="Genomic_DNA"/>
</dbReference>
<dbReference type="RefSeq" id="WP_055272497.1">
    <property type="nucleotide sequence ID" value="NZ_CZAJ01000002.1"/>
</dbReference>
<dbReference type="Proteomes" id="UP000095602">
    <property type="component" value="Unassembled WGS sequence"/>
</dbReference>
<dbReference type="AlphaFoldDB" id="A0A174GX33"/>
<accession>A0A174GX33</accession>
<sequence length="460" mass="52714">MESCVEAKIKKMGYRVNTKPYGYINVANMWYGNEIIDDFHKRTTIQGEQYEIERMGFAKRGCADDANLCEIININMGTKEQTAAVDKILGDNRFNVMYRKQLEHMSATGTVAAYIRLEDAIYLDNGKATGGKIRITYCYAENYTPLLVKNDDVIEACFSANDYQGDKKRTTMVMFTRGEDGNYRADTFVFDENGKELSSYWIILGNVKPFAVMRVAEVNNIRYMDGFGYPKVYGAIPTLKKIDLCNMILSTDLEKGEKLVLTNEAIVGIDPETGRIREKNSLLKKLFVFLGEKLPEAKSIIQEYNPQIRVDEITKSFELCLSLFSMTFGFGSKKYTFENGQIKTATEYIGGRQDAMQELNKQRKEAVDYITGIIRAVLWFSNTFLETSYDIDKEVCIDFDDSYVEDKTTQMSNMRADAMSFSEIPEFMIRYLMMSLNIERDEAEKILDSAQEEPDPEEED</sequence>
<evidence type="ECO:0000313" key="2">
    <source>
        <dbReference type="Proteomes" id="UP000095602"/>
    </source>
</evidence>
<protein>
    <submittedName>
        <fullName evidence="1">Phage portal protein, putative, A118 family</fullName>
    </submittedName>
</protein>
<reference evidence="1 2" key="1">
    <citation type="submission" date="2015-09" db="EMBL/GenBank/DDBJ databases">
        <authorList>
            <consortium name="Pathogen Informatics"/>
        </authorList>
    </citation>
    <scope>NUCLEOTIDE SEQUENCE [LARGE SCALE GENOMIC DNA]</scope>
    <source>
        <strain evidence="1 2">2789STDY5834884</strain>
    </source>
</reference>
<proteinExistence type="predicted"/>
<gene>
    <name evidence="1" type="ORF">ERS852497_00379</name>
</gene>
<evidence type="ECO:0000313" key="1">
    <source>
        <dbReference type="EMBL" id="CUO65787.1"/>
    </source>
</evidence>
<organism evidence="1 2">
    <name type="scientific">Agathobacter rectalis</name>
    <dbReference type="NCBI Taxonomy" id="39491"/>
    <lineage>
        <taxon>Bacteria</taxon>
        <taxon>Bacillati</taxon>
        <taxon>Bacillota</taxon>
        <taxon>Clostridia</taxon>
        <taxon>Lachnospirales</taxon>
        <taxon>Lachnospiraceae</taxon>
        <taxon>Agathobacter</taxon>
    </lineage>
</organism>